<evidence type="ECO:0000313" key="3">
    <source>
        <dbReference type="Proteomes" id="UP000319619"/>
    </source>
</evidence>
<dbReference type="Pfam" id="PF17651">
    <property type="entry name" value="Raco_middle"/>
    <property type="match status" value="1"/>
</dbReference>
<dbReference type="InterPro" id="IPR052911">
    <property type="entry name" value="Corrinoid_activation_enz"/>
</dbReference>
<dbReference type="AlphaFoldDB" id="A0A532UYV9"/>
<dbReference type="PROSITE" id="PS51085">
    <property type="entry name" value="2FE2S_FER_2"/>
    <property type="match status" value="1"/>
</dbReference>
<dbReference type="Gene3D" id="3.30.420.480">
    <property type="entry name" value="Domain of unknown function (DUF4445)"/>
    <property type="match status" value="1"/>
</dbReference>
<organism evidence="2 3">
    <name type="scientific">candidate division LCP-89 bacterium B3_LCP</name>
    <dbReference type="NCBI Taxonomy" id="2012998"/>
    <lineage>
        <taxon>Bacteria</taxon>
        <taxon>Pseudomonadati</taxon>
        <taxon>Bacteria division LCP-89</taxon>
    </lineage>
</organism>
<dbReference type="Gene3D" id="3.10.20.30">
    <property type="match status" value="1"/>
</dbReference>
<sequence>MTKSSSKLKETCRIYLRSEERTIKATVGANLRSALMDASYYFPQNCGGKGQCGHCRVEIHGYPPKMRHRERELLGKSSSQRMACLYKVTEDIEISLPDVQEWLIEKSITDFDFAGIVGDRYGIAVDLGTTVVALYLVSFNCGEIVTQYSFLNPQVHLGGDVMTRLDMAKKEGQRRDLTKAIRQGFKVGVKKLLIRQGLSERDIAKLFLAGNTAMLHLLLGRGGEGLEVAPFRSPLEELDKIHLQPDWFDLTDDCTCAACPVIRGFIGGDTISAIVATDLDRGEGNRLLIDLGTNGEIVLAVKGTLQAVSTAAGPAFEGVGLHNGMPAVKGAVEGFDDQGNPFVIGGGQPVGFCGSGYIAAIARLLKSGKLDNTGLLDKDENEIRRWVLEQPEGRHISVIQDDIRKFQLAKGAIAAGITILCKETGINPLEVDQVIITGSFGNRIDIPAAMKVGLIPAVGIEKVTFLDNAAGRGALLCLGNAHFERRAENLHRLVRIINLGEHPDFQDAYIANMSFK</sequence>
<gene>
    <name evidence="2" type="ORF">CEE37_10295</name>
</gene>
<dbReference type="Pfam" id="PF00111">
    <property type="entry name" value="Fer2"/>
    <property type="match status" value="1"/>
</dbReference>
<dbReference type="InterPro" id="IPR041414">
    <property type="entry name" value="Raco-like_middle"/>
</dbReference>
<dbReference type="PANTHER" id="PTHR42895">
    <property type="entry name" value="IRON-SULFUR CLUSTER-BINDING PROTEIN-RELATED"/>
    <property type="match status" value="1"/>
</dbReference>
<dbReference type="InterPro" id="IPR036010">
    <property type="entry name" value="2Fe-2S_ferredoxin-like_sf"/>
</dbReference>
<dbReference type="InterPro" id="IPR027980">
    <property type="entry name" value="RACo_C"/>
</dbReference>
<protein>
    <recommendedName>
        <fullName evidence="1">2Fe-2S ferredoxin-type domain-containing protein</fullName>
    </recommendedName>
</protein>
<dbReference type="InterPro" id="IPR012675">
    <property type="entry name" value="Beta-grasp_dom_sf"/>
</dbReference>
<dbReference type="SUPFAM" id="SSF54292">
    <property type="entry name" value="2Fe-2S ferredoxin-like"/>
    <property type="match status" value="1"/>
</dbReference>
<dbReference type="Proteomes" id="UP000319619">
    <property type="component" value="Unassembled WGS sequence"/>
</dbReference>
<feature type="domain" description="2Fe-2S ferredoxin-type" evidence="1">
    <location>
        <begin position="12"/>
        <end position="100"/>
    </location>
</feature>
<dbReference type="GO" id="GO:0051536">
    <property type="term" value="F:iron-sulfur cluster binding"/>
    <property type="evidence" value="ECO:0007669"/>
    <property type="project" value="InterPro"/>
</dbReference>
<dbReference type="CDD" id="cd00207">
    <property type="entry name" value="fer2"/>
    <property type="match status" value="1"/>
</dbReference>
<dbReference type="PANTHER" id="PTHR42895:SF2">
    <property type="entry name" value="IRON-SULFUR CLUSTER PROTEIN"/>
    <property type="match status" value="1"/>
</dbReference>
<dbReference type="EMBL" id="NJBN01000006">
    <property type="protein sequence ID" value="TKJ40116.1"/>
    <property type="molecule type" value="Genomic_DNA"/>
</dbReference>
<reference evidence="2 3" key="1">
    <citation type="submission" date="2017-06" db="EMBL/GenBank/DDBJ databases">
        <title>Novel microbial phyla capable of carbon fixation and sulfur reduction in deep-sea sediments.</title>
        <authorList>
            <person name="Huang J."/>
            <person name="Baker B."/>
            <person name="Wang Y."/>
        </authorList>
    </citation>
    <scope>NUCLEOTIDE SEQUENCE [LARGE SCALE GENOMIC DNA]</scope>
    <source>
        <strain evidence="2">B3_LCP</strain>
    </source>
</reference>
<name>A0A532UYV9_UNCL8</name>
<dbReference type="InterPro" id="IPR042259">
    <property type="entry name" value="Raco-like_middle_sf"/>
</dbReference>
<comment type="caution">
    <text evidence="2">The sequence shown here is derived from an EMBL/GenBank/DDBJ whole genome shotgun (WGS) entry which is preliminary data.</text>
</comment>
<accession>A0A532UYV9</accession>
<dbReference type="InterPro" id="IPR001041">
    <property type="entry name" value="2Fe-2S_ferredoxin-type"/>
</dbReference>
<evidence type="ECO:0000259" key="1">
    <source>
        <dbReference type="PROSITE" id="PS51085"/>
    </source>
</evidence>
<dbReference type="Pfam" id="PF14574">
    <property type="entry name" value="RACo_C_ter"/>
    <property type="match status" value="1"/>
</dbReference>
<proteinExistence type="predicted"/>
<evidence type="ECO:0000313" key="2">
    <source>
        <dbReference type="EMBL" id="TKJ40116.1"/>
    </source>
</evidence>